<feature type="compositionally biased region" description="Polar residues" evidence="2">
    <location>
        <begin position="375"/>
        <end position="384"/>
    </location>
</feature>
<accession>A0A4U0XEN0</accession>
<dbReference type="InterPro" id="IPR004330">
    <property type="entry name" value="FAR1_DNA_bnd_dom"/>
</dbReference>
<evidence type="ECO:0000256" key="2">
    <source>
        <dbReference type="SAM" id="MobiDB-lite"/>
    </source>
</evidence>
<dbReference type="Gene3D" id="4.10.240.10">
    <property type="entry name" value="Zn(2)-C6 fungal-type DNA-binding domain"/>
    <property type="match status" value="1"/>
</dbReference>
<feature type="region of interest" description="Disordered" evidence="2">
    <location>
        <begin position="1"/>
        <end position="94"/>
    </location>
</feature>
<feature type="region of interest" description="Disordered" evidence="2">
    <location>
        <begin position="107"/>
        <end position="147"/>
    </location>
</feature>
<dbReference type="AlphaFoldDB" id="A0A4U0XEN0"/>
<reference evidence="4 5" key="1">
    <citation type="submission" date="2017-03" db="EMBL/GenBank/DDBJ databases">
        <title>Genomes of endolithic fungi from Antarctica.</title>
        <authorList>
            <person name="Coleine C."/>
            <person name="Masonjones S."/>
            <person name="Stajich J.E."/>
        </authorList>
    </citation>
    <scope>NUCLEOTIDE SEQUENCE [LARGE SCALE GENOMIC DNA]</scope>
    <source>
        <strain evidence="4 5">CCFEE 5184</strain>
    </source>
</reference>
<dbReference type="CDD" id="cd00067">
    <property type="entry name" value="GAL4"/>
    <property type="match status" value="1"/>
</dbReference>
<feature type="compositionally biased region" description="Polar residues" evidence="2">
    <location>
        <begin position="396"/>
        <end position="406"/>
    </location>
</feature>
<dbReference type="InterPro" id="IPR001138">
    <property type="entry name" value="Zn2Cys6_DnaBD"/>
</dbReference>
<proteinExistence type="predicted"/>
<dbReference type="InterPro" id="IPR052895">
    <property type="entry name" value="HetReg/Transcr_Mod"/>
</dbReference>
<dbReference type="Pfam" id="PF00172">
    <property type="entry name" value="Zn_clus"/>
    <property type="match status" value="1"/>
</dbReference>
<keyword evidence="1" id="KW-0539">Nucleus</keyword>
<gene>
    <name evidence="4" type="ORF">B0A55_07125</name>
</gene>
<evidence type="ECO:0000313" key="5">
    <source>
        <dbReference type="Proteomes" id="UP000309340"/>
    </source>
</evidence>
<dbReference type="PROSITE" id="PS00463">
    <property type="entry name" value="ZN2_CY6_FUNGAL_1"/>
    <property type="match status" value="1"/>
</dbReference>
<dbReference type="PROSITE" id="PS50048">
    <property type="entry name" value="ZN2_CY6_FUNGAL_2"/>
    <property type="match status" value="1"/>
</dbReference>
<keyword evidence="5" id="KW-1185">Reference proteome</keyword>
<dbReference type="InterPro" id="IPR010730">
    <property type="entry name" value="HET"/>
</dbReference>
<evidence type="ECO:0000259" key="3">
    <source>
        <dbReference type="PROSITE" id="PS50048"/>
    </source>
</evidence>
<evidence type="ECO:0000313" key="4">
    <source>
        <dbReference type="EMBL" id="TKA73763.1"/>
    </source>
</evidence>
<name>A0A4U0XEN0_9PEZI</name>
<feature type="compositionally biased region" description="Polar residues" evidence="2">
    <location>
        <begin position="1"/>
        <end position="10"/>
    </location>
</feature>
<feature type="compositionally biased region" description="Low complexity" evidence="2">
    <location>
        <begin position="39"/>
        <end position="76"/>
    </location>
</feature>
<dbReference type="PANTHER" id="PTHR24148">
    <property type="entry name" value="ANKYRIN REPEAT DOMAIN-CONTAINING PROTEIN 39 HOMOLOG-RELATED"/>
    <property type="match status" value="1"/>
</dbReference>
<dbReference type="InterPro" id="IPR036864">
    <property type="entry name" value="Zn2-C6_fun-type_DNA-bd_sf"/>
</dbReference>
<feature type="domain" description="Zn(2)-C6 fungal-type" evidence="3">
    <location>
        <begin position="333"/>
        <end position="363"/>
    </location>
</feature>
<evidence type="ECO:0000256" key="1">
    <source>
        <dbReference type="ARBA" id="ARBA00023242"/>
    </source>
</evidence>
<dbReference type="Pfam" id="PF03101">
    <property type="entry name" value="FAR1"/>
    <property type="match status" value="1"/>
</dbReference>
<dbReference type="PANTHER" id="PTHR24148:SF64">
    <property type="entry name" value="HETEROKARYON INCOMPATIBILITY DOMAIN-CONTAINING PROTEIN"/>
    <property type="match status" value="1"/>
</dbReference>
<comment type="caution">
    <text evidence="4">The sequence shown here is derived from an EMBL/GenBank/DDBJ whole genome shotgun (WGS) entry which is preliminary data.</text>
</comment>
<dbReference type="EMBL" id="NAJQ01000251">
    <property type="protein sequence ID" value="TKA73763.1"/>
    <property type="molecule type" value="Genomic_DNA"/>
</dbReference>
<organism evidence="4 5">
    <name type="scientific">Friedmanniomyces simplex</name>
    <dbReference type="NCBI Taxonomy" id="329884"/>
    <lineage>
        <taxon>Eukaryota</taxon>
        <taxon>Fungi</taxon>
        <taxon>Dikarya</taxon>
        <taxon>Ascomycota</taxon>
        <taxon>Pezizomycotina</taxon>
        <taxon>Dothideomycetes</taxon>
        <taxon>Dothideomycetidae</taxon>
        <taxon>Mycosphaerellales</taxon>
        <taxon>Teratosphaeriaceae</taxon>
        <taxon>Friedmanniomyces</taxon>
    </lineage>
</organism>
<feature type="region of interest" description="Disordered" evidence="2">
    <location>
        <begin position="375"/>
        <end position="412"/>
    </location>
</feature>
<dbReference type="Proteomes" id="UP000309340">
    <property type="component" value="Unassembled WGS sequence"/>
</dbReference>
<dbReference type="STRING" id="329884.A0A4U0XEN0"/>
<sequence length="1193" mass="131979">MNQQQPTNYSAYPPPPPPGVPGVQQQPQYFRSFDHATIPSQQQTPLQHTQTPQQHQPRRQQPAPAAPSGQHAGPAQMPQDINAPAGPGVPPAQDLEDQLRNALQNDNTLTDNEHDDGGDDDHDHANADDDDEGAIFNLPPPPEGNYPSVEELERVVHAWTLEHGYEVVRRASKKNANGVIYKRYYHCSKHGKLANTGKLTQATRVRTNRKTNRQNCPMSMAVVAVDPSNPEGEWQIRHRKTHHNHGPIEGVALAGHRRRARMGGVEKAVDGLFAIGTPTSQVVQFLQRTNPEGLFTRTDVANMKLKYKKFGTCVHLKDQFARDPERALGLPSACLRCRGKKVRCNSARPMCQNCAVANEQCLYDHEPGQAPLFNNAQGGTSQDASPVIGDDGEPTGVQQTSTPGTTTRRRNARTDLGDRRAATEQILQDLQNFRHEHVKPKRLDMNSSSVEILAHSSCGNGDSYKTIPKLTATAEWQSYSDAFLEASLKENTEETLTGAKTEPIRPNSTILGEDVDVEDWNEYVKQSAIFTRRNGILLASLWSTLAPSFRTRIHGFKRAAQAWRALEEMCCPRGPDQAFKLYSELHDITLASCDGKLNEYISRLETAWTGFGRLKQSQQFPQGRLGRSAQHAVAAPTMPGTGMDVVGEEALCFLFLRGLGKGWARWVEVLCRTGNVGGFGTGARVGWREVVRRALEAEGGGTGGGPGGLKISANLHAALKRIQQRLDDGTLFIASRGAKVRPPIWVDAICINQADADERNQQVAQMAQIYASSFAMVIWLGELAPDSVVSAKDSRLWLHALKRLEEYQAAEHSTAIDTPPAWIERQRDDERWERIREAALGTIQRQTTDEERSFVTKLMGLPWFTRRWVVQECIMSTTRYVLYGQHIAGAGAFDGMLRIFEAPADNTLRVALRIKRESCTFLGLLQQFDQQLCADDRDRVYALSSVAQDFRPVVDYRLSVDALYTTVAKAYVQRSQVADLLAVASSRLSRTSARTVPFWVPDWRWPISYTSDRHKNIVEEMIASPKSEKTQDDIALHRPYTGRSSPLFSNLLSAFKVQLSGGYQGYFTRFEHILATGGSPAAATSFFINQTSYGGDNNVPQLTYSLNGQDYFSACVGDSTNGFISLRNNKALGATPDIPVIASLESDCAIDSTLWEPHADSILQVCVQITYLATSLESGCDAVTATLIDGTPQ</sequence>
<dbReference type="OrthoDB" id="2943660at2759"/>
<dbReference type="GO" id="GO:0008270">
    <property type="term" value="F:zinc ion binding"/>
    <property type="evidence" value="ECO:0007669"/>
    <property type="project" value="InterPro"/>
</dbReference>
<dbReference type="GO" id="GO:0000981">
    <property type="term" value="F:DNA-binding transcription factor activity, RNA polymerase II-specific"/>
    <property type="evidence" value="ECO:0007669"/>
    <property type="project" value="InterPro"/>
</dbReference>
<protein>
    <recommendedName>
        <fullName evidence="3">Zn(2)-C6 fungal-type domain-containing protein</fullName>
    </recommendedName>
</protein>
<dbReference type="Pfam" id="PF06985">
    <property type="entry name" value="HET"/>
    <property type="match status" value="1"/>
</dbReference>
<dbReference type="SUPFAM" id="SSF57701">
    <property type="entry name" value="Zn2/Cys6 DNA-binding domain"/>
    <property type="match status" value="1"/>
</dbReference>
<dbReference type="SMART" id="SM00066">
    <property type="entry name" value="GAL4"/>
    <property type="match status" value="1"/>
</dbReference>